<dbReference type="OrthoDB" id="6658960at2"/>
<evidence type="ECO:0000313" key="2">
    <source>
        <dbReference type="EMBL" id="TNJ37171.1"/>
    </source>
</evidence>
<dbReference type="AlphaFoldDB" id="A0A5C4S330"/>
<keyword evidence="1" id="KW-0812">Transmembrane</keyword>
<organism evidence="2 3">
    <name type="scientific">Chlorobaculum thiosulfatiphilum</name>
    <name type="common">Chlorobium limicola f.sp. thiosulfatophilum</name>
    <dbReference type="NCBI Taxonomy" id="115852"/>
    <lineage>
        <taxon>Bacteria</taxon>
        <taxon>Pseudomonadati</taxon>
        <taxon>Chlorobiota</taxon>
        <taxon>Chlorobiia</taxon>
        <taxon>Chlorobiales</taxon>
        <taxon>Chlorobiaceae</taxon>
        <taxon>Chlorobaculum</taxon>
    </lineage>
</organism>
<dbReference type="EMBL" id="VDCH01000031">
    <property type="protein sequence ID" value="TNJ37171.1"/>
    <property type="molecule type" value="Genomic_DNA"/>
</dbReference>
<dbReference type="RefSeq" id="WP_139457680.1">
    <property type="nucleotide sequence ID" value="NZ_VDCH01000031.1"/>
</dbReference>
<accession>A0A5C4S330</accession>
<dbReference type="Pfam" id="PF20619">
    <property type="entry name" value="DUF6804"/>
    <property type="match status" value="1"/>
</dbReference>
<reference evidence="2 3" key="1">
    <citation type="submission" date="2019-05" db="EMBL/GenBank/DDBJ databases">
        <title>Draft Whole-Genome sequence of the green sulfur bacterium Chlorobaculum thiosulfatiphilum DSM 249.</title>
        <authorList>
            <person name="Meyer T.E."/>
            <person name="Kyndt J.A."/>
        </authorList>
    </citation>
    <scope>NUCLEOTIDE SEQUENCE [LARGE SCALE GENOMIC DNA]</scope>
    <source>
        <strain evidence="2 3">DSM 249</strain>
    </source>
</reference>
<feature type="transmembrane region" description="Helical" evidence="1">
    <location>
        <begin position="51"/>
        <end position="72"/>
    </location>
</feature>
<keyword evidence="1" id="KW-1133">Transmembrane helix</keyword>
<evidence type="ECO:0000313" key="3">
    <source>
        <dbReference type="Proteomes" id="UP000308271"/>
    </source>
</evidence>
<proteinExistence type="predicted"/>
<gene>
    <name evidence="2" type="ORF">FGF66_10965</name>
</gene>
<keyword evidence="1" id="KW-0472">Membrane</keyword>
<protein>
    <submittedName>
        <fullName evidence="2">Uncharacterized protein</fullName>
    </submittedName>
</protein>
<dbReference type="Proteomes" id="UP000308271">
    <property type="component" value="Unassembled WGS sequence"/>
</dbReference>
<feature type="transmembrane region" description="Helical" evidence="1">
    <location>
        <begin position="78"/>
        <end position="95"/>
    </location>
</feature>
<feature type="transmembrane region" description="Helical" evidence="1">
    <location>
        <begin position="5"/>
        <end position="21"/>
    </location>
</feature>
<keyword evidence="3" id="KW-1185">Reference proteome</keyword>
<evidence type="ECO:0000256" key="1">
    <source>
        <dbReference type="SAM" id="Phobius"/>
    </source>
</evidence>
<comment type="caution">
    <text evidence="2">The sequence shown here is derived from an EMBL/GenBank/DDBJ whole genome shotgun (WGS) entry which is preliminary data.</text>
</comment>
<dbReference type="InterPro" id="IPR046548">
    <property type="entry name" value="DUF6804"/>
</dbReference>
<name>A0A5C4S330_CHLTI</name>
<sequence>MPVQIVYATAAMLLIALFPVPESYREILNVIAFGTFGWGAYRNFEPIGPMTALAVVYVIFALLFNPITPVVLPELPSILLHIGGAALLAVTARRFER</sequence>